<sequence length="57" mass="6386">MIKYVVNHDGKWAVKNANAEKVTKVCDTQKEAIDYAKSLDNTSAIMIQGRDGKFRKG</sequence>
<dbReference type="STRING" id="267748.MMOB1590"/>
<dbReference type="Proteomes" id="UP000009072">
    <property type="component" value="Chromosome"/>
</dbReference>
<keyword evidence="2" id="KW-1185">Reference proteome</keyword>
<evidence type="ECO:0000313" key="2">
    <source>
        <dbReference type="Proteomes" id="UP000009072"/>
    </source>
</evidence>
<evidence type="ECO:0000313" key="1">
    <source>
        <dbReference type="EMBL" id="AAT27645.1"/>
    </source>
</evidence>
<protein>
    <submittedName>
        <fullName evidence="1">Expressed protein</fullName>
    </submittedName>
</protein>
<proteinExistence type="predicted"/>
<name>Q6KID1_MYCM1</name>
<dbReference type="AlphaFoldDB" id="Q6KID1"/>
<dbReference type="InterPro" id="IPR018691">
    <property type="entry name" value="DUF2188"/>
</dbReference>
<reference evidence="1 2" key="1">
    <citation type="journal article" date="2004" name="Genome Res.">
        <title>The complete genome and proteome of Mycoplasma mobile.</title>
        <authorList>
            <person name="Jaffe J.D."/>
            <person name="Stange-Thomann N."/>
            <person name="Smith C."/>
            <person name="DeCaprio D."/>
            <person name="Fisher S."/>
            <person name="Butler J."/>
            <person name="Calvo S."/>
            <person name="Elkins T."/>
            <person name="FitzGerald M.G."/>
            <person name="Hafez N."/>
            <person name="Kodira C.D."/>
            <person name="Major J."/>
            <person name="Wang S."/>
            <person name="Wilkinson J."/>
            <person name="Nicol R."/>
            <person name="Nusbaum C."/>
            <person name="Birren B."/>
            <person name="Berg H.C."/>
            <person name="Church G.M."/>
        </authorList>
    </citation>
    <scope>NUCLEOTIDE SEQUENCE [LARGE SCALE GENOMIC DNA]</scope>
    <source>
        <strain evidence="2">ATCC 43663 / 163K / NCTC 11711</strain>
    </source>
</reference>
<accession>Q6KID1</accession>
<dbReference type="Pfam" id="PF09954">
    <property type="entry name" value="DUF2188"/>
    <property type="match status" value="1"/>
</dbReference>
<dbReference type="KEGG" id="mmo:MMOB1590"/>
<dbReference type="OrthoDB" id="8858565at2"/>
<organism evidence="1 2">
    <name type="scientific">Mycoplasma mobile (strain ATCC 43663 / 163K / NCTC 11711)</name>
    <name type="common">Mesomycoplasma mobile</name>
    <dbReference type="NCBI Taxonomy" id="267748"/>
    <lineage>
        <taxon>Bacteria</taxon>
        <taxon>Bacillati</taxon>
        <taxon>Mycoplasmatota</taxon>
        <taxon>Mycoplasmoidales</taxon>
        <taxon>Metamycoplasmataceae</taxon>
        <taxon>Mesomycoplasma</taxon>
    </lineage>
</organism>
<dbReference type="eggNOG" id="ENOG5030MZP">
    <property type="taxonomic scope" value="Bacteria"/>
</dbReference>
<dbReference type="EMBL" id="AE017308">
    <property type="protein sequence ID" value="AAT27645.1"/>
    <property type="molecule type" value="Genomic_DNA"/>
</dbReference>
<dbReference type="HOGENOM" id="CLU_179056_2_0_14"/>
<dbReference type="RefSeq" id="WP_011264679.1">
    <property type="nucleotide sequence ID" value="NC_006908.1"/>
</dbReference>
<gene>
    <name evidence="1" type="ordered locus">MMOB1590</name>
</gene>